<evidence type="ECO:0000256" key="2">
    <source>
        <dbReference type="ARBA" id="ARBA00022771"/>
    </source>
</evidence>
<feature type="compositionally biased region" description="Basic and acidic residues" evidence="5">
    <location>
        <begin position="220"/>
        <end position="231"/>
    </location>
</feature>
<dbReference type="InterPro" id="IPR001876">
    <property type="entry name" value="Znf_RanBP2"/>
</dbReference>
<feature type="domain" description="RanBP2-type" evidence="6">
    <location>
        <begin position="124"/>
        <end position="154"/>
    </location>
</feature>
<evidence type="ECO:0000256" key="3">
    <source>
        <dbReference type="ARBA" id="ARBA00022833"/>
    </source>
</evidence>
<dbReference type="InterPro" id="IPR036443">
    <property type="entry name" value="Znf_RanBP2_sf"/>
</dbReference>
<keyword evidence="3" id="KW-0862">Zinc</keyword>
<accession>A0A0G4ID82</accession>
<reference evidence="7" key="1">
    <citation type="submission" date="2014-11" db="EMBL/GenBank/DDBJ databases">
        <authorList>
            <person name="Otto D Thomas"/>
            <person name="Naeem Raeece"/>
        </authorList>
    </citation>
    <scope>NUCLEOTIDE SEQUENCE</scope>
</reference>
<evidence type="ECO:0000313" key="7">
    <source>
        <dbReference type="EMBL" id="CEM55144.1"/>
    </source>
</evidence>
<keyword evidence="2 4" id="KW-0863">Zinc-finger</keyword>
<feature type="region of interest" description="Disordered" evidence="5">
    <location>
        <begin position="601"/>
        <end position="627"/>
    </location>
</feature>
<dbReference type="SMART" id="SM00547">
    <property type="entry name" value="ZnF_RBZ"/>
    <property type="match status" value="2"/>
</dbReference>
<proteinExistence type="predicted"/>
<feature type="compositionally biased region" description="Basic and acidic residues" evidence="5">
    <location>
        <begin position="60"/>
        <end position="79"/>
    </location>
</feature>
<feature type="region of interest" description="Disordered" evidence="5">
    <location>
        <begin position="642"/>
        <end position="680"/>
    </location>
</feature>
<protein>
    <recommendedName>
        <fullName evidence="6">RanBP2-type domain-containing protein</fullName>
    </recommendedName>
</protein>
<feature type="compositionally biased region" description="Gly residues" evidence="5">
    <location>
        <begin position="112"/>
        <end position="121"/>
    </location>
</feature>
<dbReference type="SUPFAM" id="SSF90209">
    <property type="entry name" value="Ran binding protein zinc finger-like"/>
    <property type="match status" value="2"/>
</dbReference>
<evidence type="ECO:0000259" key="6">
    <source>
        <dbReference type="PROSITE" id="PS50199"/>
    </source>
</evidence>
<dbReference type="GO" id="GO:0008270">
    <property type="term" value="F:zinc ion binding"/>
    <property type="evidence" value="ECO:0007669"/>
    <property type="project" value="UniProtKB-KW"/>
</dbReference>
<feature type="compositionally biased region" description="Low complexity" evidence="5">
    <location>
        <begin position="259"/>
        <end position="275"/>
    </location>
</feature>
<keyword evidence="1" id="KW-0479">Metal-binding</keyword>
<feature type="region of interest" description="Disordered" evidence="5">
    <location>
        <begin position="154"/>
        <end position="185"/>
    </location>
</feature>
<name>A0A0G4ID82_9ALVE</name>
<gene>
    <name evidence="7" type="ORF">Cvel_13299</name>
</gene>
<evidence type="ECO:0000256" key="5">
    <source>
        <dbReference type="SAM" id="MobiDB-lite"/>
    </source>
</evidence>
<feature type="compositionally biased region" description="Pro residues" evidence="5">
    <location>
        <begin position="276"/>
        <end position="289"/>
    </location>
</feature>
<dbReference type="EMBL" id="CDMZ01005846">
    <property type="protein sequence ID" value="CEM55144.1"/>
    <property type="molecule type" value="Genomic_DNA"/>
</dbReference>
<dbReference type="PROSITE" id="PS01358">
    <property type="entry name" value="ZF_RANBP2_1"/>
    <property type="match status" value="2"/>
</dbReference>
<feature type="compositionally biased region" description="Pro residues" evidence="5">
    <location>
        <begin position="642"/>
        <end position="653"/>
    </location>
</feature>
<evidence type="ECO:0000256" key="1">
    <source>
        <dbReference type="ARBA" id="ARBA00022723"/>
    </source>
</evidence>
<feature type="domain" description="RanBP2-type" evidence="6">
    <location>
        <begin position="187"/>
        <end position="217"/>
    </location>
</feature>
<dbReference type="Gene3D" id="4.10.1060.10">
    <property type="entry name" value="Zinc finger, RanBP2-type"/>
    <property type="match status" value="2"/>
</dbReference>
<dbReference type="Pfam" id="PF00641">
    <property type="entry name" value="Zn_ribbon_RanBP"/>
    <property type="match status" value="2"/>
</dbReference>
<organism evidence="7">
    <name type="scientific">Chromera velia CCMP2878</name>
    <dbReference type="NCBI Taxonomy" id="1169474"/>
    <lineage>
        <taxon>Eukaryota</taxon>
        <taxon>Sar</taxon>
        <taxon>Alveolata</taxon>
        <taxon>Colpodellida</taxon>
        <taxon>Chromeraceae</taxon>
        <taxon>Chromera</taxon>
    </lineage>
</organism>
<sequence length="680" mass="69333">MGGVGMSEQDLKDAINMEKLFGLAKDHPNCSSCGKKGNTHVDTVTGELLCSTCGPEVGGKKIGESSLTDKEVERVEKTYKKGGGGAGAGSKSKSKRKGSTASIRSISKGRKGSLGGGGGGGGGGEGDHWACSACTYHNKMSADKCEICLTPRERERERERGGGGLSKRSAVPPSVASFGGGGGGGADEGDHWACSACTFHNKMSADKCEICLTPRSGGGAEKKSSKKEKSSSGKKKKKDPEPEEEVAPTTRSRKQSLTPPGWDDPFADFFDAQPAAEPPPTASAPPPVPVTTDPFASANAAATSTALVPFDPLVASQQQQRRLSAASLQQGGPPVPAATVGALPGSSATGALVGIQAPTFASLVQQQQQAAQAQNALASQTALATLPPALRSSPAALASLSAQHPLAASLQQAAATNALSAHAGANANALTATFGGNPAAASLVAAPNSQLALSLAAQTPAAQAAQLSNPAVQSALSASLLGQPPGVAGGLDNPYLAHLKSNLMNPLVCAHCAGTGVSQVGVAALVGMDHLVKSRVVDPSAHSQMISAFEEMSRWKSLQLKGPMGLGNPLMDREGRATSRQNFDNLERPFFSNGASPLDIRPSNPFSPDFGAKGPGGAAPPPLRQSTHADRDVCCRCNCPAAPSPAYPNPNPDSPTALLPHRPTPPPPSLGLNGRWWETL</sequence>
<evidence type="ECO:0000256" key="4">
    <source>
        <dbReference type="PROSITE-ProRule" id="PRU00322"/>
    </source>
</evidence>
<feature type="region of interest" description="Disordered" evidence="5">
    <location>
        <begin position="214"/>
        <end position="295"/>
    </location>
</feature>
<feature type="region of interest" description="Disordered" evidence="5">
    <location>
        <begin position="60"/>
        <end position="121"/>
    </location>
</feature>
<dbReference type="PROSITE" id="PS50199">
    <property type="entry name" value="ZF_RANBP2_2"/>
    <property type="match status" value="2"/>
</dbReference>
<dbReference type="AlphaFoldDB" id="A0A0G4ID82"/>